<protein>
    <submittedName>
        <fullName evidence="1">Uncharacterized protein</fullName>
    </submittedName>
</protein>
<organism evidence="1 2">
    <name type="scientific">Allacma fusca</name>
    <dbReference type="NCBI Taxonomy" id="39272"/>
    <lineage>
        <taxon>Eukaryota</taxon>
        <taxon>Metazoa</taxon>
        <taxon>Ecdysozoa</taxon>
        <taxon>Arthropoda</taxon>
        <taxon>Hexapoda</taxon>
        <taxon>Collembola</taxon>
        <taxon>Symphypleona</taxon>
        <taxon>Sminthuridae</taxon>
        <taxon>Allacma</taxon>
    </lineage>
</organism>
<dbReference type="EMBL" id="CAJVCH010571703">
    <property type="protein sequence ID" value="CAG7838310.1"/>
    <property type="molecule type" value="Genomic_DNA"/>
</dbReference>
<proteinExistence type="predicted"/>
<dbReference type="Proteomes" id="UP000708208">
    <property type="component" value="Unassembled WGS sequence"/>
</dbReference>
<keyword evidence="2" id="KW-1185">Reference proteome</keyword>
<feature type="non-terminal residue" evidence="1">
    <location>
        <position position="1"/>
    </location>
</feature>
<gene>
    <name evidence="1" type="ORF">AFUS01_LOCUS47293</name>
</gene>
<accession>A0A8J2MG62</accession>
<name>A0A8J2MG62_9HEXA</name>
<sequence length="40" mass="4360">ALVFGGMSALDLLLCCTYLVIDDKESDLYATVISLSKKHL</sequence>
<dbReference type="AlphaFoldDB" id="A0A8J2MG62"/>
<reference evidence="1" key="1">
    <citation type="submission" date="2021-06" db="EMBL/GenBank/DDBJ databases">
        <authorList>
            <person name="Hodson N. C."/>
            <person name="Mongue J. A."/>
            <person name="Jaron S. K."/>
        </authorList>
    </citation>
    <scope>NUCLEOTIDE SEQUENCE</scope>
</reference>
<comment type="caution">
    <text evidence="1">The sequence shown here is derived from an EMBL/GenBank/DDBJ whole genome shotgun (WGS) entry which is preliminary data.</text>
</comment>
<evidence type="ECO:0000313" key="2">
    <source>
        <dbReference type="Proteomes" id="UP000708208"/>
    </source>
</evidence>
<evidence type="ECO:0000313" key="1">
    <source>
        <dbReference type="EMBL" id="CAG7838310.1"/>
    </source>
</evidence>